<accession>A0A9W7BCG1</accession>
<protein>
    <recommendedName>
        <fullName evidence="4">F-box domain-containing protein</fullName>
    </recommendedName>
</protein>
<feature type="compositionally biased region" description="Acidic residues" evidence="1">
    <location>
        <begin position="418"/>
        <end position="428"/>
    </location>
</feature>
<sequence length="440" mass="48638">MSSKRSLSSGESSDDEADRSPATPAIDLSQGYPPPLPLCDVTLGACLSYLPLENIVALPVVSKSFYAAFYSPTPSTNILHPMQVVDLAFRPRKSLTSKATGKSWFRLLHTYSQGGVGSAGGDGEKENKKYNKKKAKIEVEDDDEEDVVPEGHVKCSCGVVVPRANHEIHLARKNCLPLPQSTIAPPAPSKPPTPPTTTPTTMNPTPNPKATEMVSVLSRYLLLQSYITSTFPLKIRQKKWHNQTHPLVKCLMCSSDIELTIQRSSTWKTDDAQYISELNKVHKMSSNLPPPPPPCSFNLPPVPLPTEYEVFAATCAECDFRVERLYVKCKDCGPWCTKIGRKGPNFMTVMCKVEGCFRGVTCGSHASNVSECDKCHGLCCGSKCMEEVGREMWCVDCYDELVEEDEDEDGEKRIKYNDDDDEDDDDGGDGWGGNEFEEDY</sequence>
<reference evidence="3" key="1">
    <citation type="journal article" date="2023" name="Commun. Biol.">
        <title>Genome analysis of Parmales, the sister group of diatoms, reveals the evolutionary specialization of diatoms from phago-mixotrophs to photoautotrophs.</title>
        <authorList>
            <person name="Ban H."/>
            <person name="Sato S."/>
            <person name="Yoshikawa S."/>
            <person name="Yamada K."/>
            <person name="Nakamura Y."/>
            <person name="Ichinomiya M."/>
            <person name="Sato N."/>
            <person name="Blanc-Mathieu R."/>
            <person name="Endo H."/>
            <person name="Kuwata A."/>
            <person name="Ogata H."/>
        </authorList>
    </citation>
    <scope>NUCLEOTIDE SEQUENCE [LARGE SCALE GENOMIC DNA]</scope>
    <source>
        <strain evidence="3">NIES 3699</strain>
    </source>
</reference>
<feature type="compositionally biased region" description="Low complexity" evidence="1">
    <location>
        <begin position="1"/>
        <end position="11"/>
    </location>
</feature>
<dbReference type="AlphaFoldDB" id="A0A9W7BCG1"/>
<feature type="compositionally biased region" description="Low complexity" evidence="1">
    <location>
        <begin position="198"/>
        <end position="208"/>
    </location>
</feature>
<evidence type="ECO:0008006" key="4">
    <source>
        <dbReference type="Google" id="ProtNLM"/>
    </source>
</evidence>
<dbReference type="EMBL" id="BRXX01000045">
    <property type="protein sequence ID" value="GMH85147.1"/>
    <property type="molecule type" value="Genomic_DNA"/>
</dbReference>
<proteinExistence type="predicted"/>
<feature type="region of interest" description="Disordered" evidence="1">
    <location>
        <begin position="404"/>
        <end position="440"/>
    </location>
</feature>
<dbReference type="Proteomes" id="UP001165160">
    <property type="component" value="Unassembled WGS sequence"/>
</dbReference>
<feature type="region of interest" description="Disordered" evidence="1">
    <location>
        <begin position="179"/>
        <end position="208"/>
    </location>
</feature>
<organism evidence="2 3">
    <name type="scientific">Triparma verrucosa</name>
    <dbReference type="NCBI Taxonomy" id="1606542"/>
    <lineage>
        <taxon>Eukaryota</taxon>
        <taxon>Sar</taxon>
        <taxon>Stramenopiles</taxon>
        <taxon>Ochrophyta</taxon>
        <taxon>Bolidophyceae</taxon>
        <taxon>Parmales</taxon>
        <taxon>Triparmaceae</taxon>
        <taxon>Triparma</taxon>
    </lineage>
</organism>
<evidence type="ECO:0000256" key="1">
    <source>
        <dbReference type="SAM" id="MobiDB-lite"/>
    </source>
</evidence>
<evidence type="ECO:0000313" key="3">
    <source>
        <dbReference type="Proteomes" id="UP001165160"/>
    </source>
</evidence>
<evidence type="ECO:0000313" key="2">
    <source>
        <dbReference type="EMBL" id="GMH85147.1"/>
    </source>
</evidence>
<feature type="compositionally biased region" description="Pro residues" evidence="1">
    <location>
        <begin position="185"/>
        <end position="197"/>
    </location>
</feature>
<name>A0A9W7BCG1_9STRA</name>
<keyword evidence="3" id="KW-1185">Reference proteome</keyword>
<comment type="caution">
    <text evidence="2">The sequence shown here is derived from an EMBL/GenBank/DDBJ whole genome shotgun (WGS) entry which is preliminary data.</text>
</comment>
<gene>
    <name evidence="2" type="ORF">TrVE_jg14235</name>
</gene>
<feature type="region of interest" description="Disordered" evidence="1">
    <location>
        <begin position="1"/>
        <end position="29"/>
    </location>
</feature>